<evidence type="ECO:0000313" key="2">
    <source>
        <dbReference type="EMBL" id="KAH3774857.1"/>
    </source>
</evidence>
<protein>
    <submittedName>
        <fullName evidence="2">Uncharacterized protein</fullName>
    </submittedName>
</protein>
<organism evidence="2 3">
    <name type="scientific">Dreissena polymorpha</name>
    <name type="common">Zebra mussel</name>
    <name type="synonym">Mytilus polymorpha</name>
    <dbReference type="NCBI Taxonomy" id="45954"/>
    <lineage>
        <taxon>Eukaryota</taxon>
        <taxon>Metazoa</taxon>
        <taxon>Spiralia</taxon>
        <taxon>Lophotrochozoa</taxon>
        <taxon>Mollusca</taxon>
        <taxon>Bivalvia</taxon>
        <taxon>Autobranchia</taxon>
        <taxon>Heteroconchia</taxon>
        <taxon>Euheterodonta</taxon>
        <taxon>Imparidentia</taxon>
        <taxon>Neoheterodontei</taxon>
        <taxon>Myida</taxon>
        <taxon>Dreissenoidea</taxon>
        <taxon>Dreissenidae</taxon>
        <taxon>Dreissena</taxon>
    </lineage>
</organism>
<dbReference type="PANTHER" id="PTHR13304:SF0">
    <property type="entry name" value="GLYCOSYLPHOSPHATIDYLINOSITOL ANCHOR ATTACHMENT 1 PROTEIN"/>
    <property type="match status" value="1"/>
</dbReference>
<dbReference type="GO" id="GO:0016255">
    <property type="term" value="P:attachment of GPI anchor to protein"/>
    <property type="evidence" value="ECO:0007669"/>
    <property type="project" value="TreeGrafter"/>
</dbReference>
<reference evidence="2" key="1">
    <citation type="journal article" date="2019" name="bioRxiv">
        <title>The Genome of the Zebra Mussel, Dreissena polymorpha: A Resource for Invasive Species Research.</title>
        <authorList>
            <person name="McCartney M.A."/>
            <person name="Auch B."/>
            <person name="Kono T."/>
            <person name="Mallez S."/>
            <person name="Zhang Y."/>
            <person name="Obille A."/>
            <person name="Becker A."/>
            <person name="Abrahante J.E."/>
            <person name="Garbe J."/>
            <person name="Badalamenti J.P."/>
            <person name="Herman A."/>
            <person name="Mangelson H."/>
            <person name="Liachko I."/>
            <person name="Sullivan S."/>
            <person name="Sone E.D."/>
            <person name="Koren S."/>
            <person name="Silverstein K.A.T."/>
            <person name="Beckman K.B."/>
            <person name="Gohl D.M."/>
        </authorList>
    </citation>
    <scope>NUCLEOTIDE SEQUENCE</scope>
    <source>
        <strain evidence="2">Duluth1</strain>
        <tissue evidence="2">Whole animal</tissue>
    </source>
</reference>
<accession>A0A9D4EAX1</accession>
<keyword evidence="3" id="KW-1185">Reference proteome</keyword>
<feature type="transmembrane region" description="Helical" evidence="1">
    <location>
        <begin position="20"/>
        <end position="41"/>
    </location>
</feature>
<comment type="caution">
    <text evidence="2">The sequence shown here is derived from an EMBL/GenBank/DDBJ whole genome shotgun (WGS) entry which is preliminary data.</text>
</comment>
<keyword evidence="1" id="KW-0472">Membrane</keyword>
<reference evidence="2" key="2">
    <citation type="submission" date="2020-11" db="EMBL/GenBank/DDBJ databases">
        <authorList>
            <person name="McCartney M.A."/>
            <person name="Auch B."/>
            <person name="Kono T."/>
            <person name="Mallez S."/>
            <person name="Becker A."/>
            <person name="Gohl D.M."/>
            <person name="Silverstein K.A.T."/>
            <person name="Koren S."/>
            <person name="Bechman K.B."/>
            <person name="Herman A."/>
            <person name="Abrahante J.E."/>
            <person name="Garbe J."/>
        </authorList>
    </citation>
    <scope>NUCLEOTIDE SEQUENCE</scope>
    <source>
        <strain evidence="2">Duluth1</strain>
        <tissue evidence="2">Whole animal</tissue>
    </source>
</reference>
<proteinExistence type="predicted"/>
<dbReference type="PANTHER" id="PTHR13304">
    <property type="entry name" value="GLYCOSYLPHOSPHATIDYLINOSITOL ANCHOR ATTACHMENT 1 PROTEIN"/>
    <property type="match status" value="1"/>
</dbReference>
<sequence length="279" mass="32399">MGILSNPKSRQLIVEKVSRYNNILSGACYVVGVIWFMALAYKPFNAKTYFSENALLPGVVESGFFFDFDVSSYITEVKDELKRDKRNVPRDWLYQKMREAGLETYKQNYTIHYPLHILQGQVQTKLYYPLPLTHSPRTGTNRTILSITPYTFSKNRYKQNYTIHYPLHILQGQVQTELYYPLPLAHSPRTGTIRTILSITPCTFSKDSSSQDRTCMGYYVPGEHRGLRRWCCQCRCAPSLQNCHRHMEDSLSCWAWCDISSVSHIGARTSYSWQLTERS</sequence>
<keyword evidence="1" id="KW-1133">Transmembrane helix</keyword>
<gene>
    <name evidence="2" type="ORF">DPMN_176250</name>
</gene>
<name>A0A9D4EAX1_DREPO</name>
<dbReference type="EMBL" id="JAIWYP010000009">
    <property type="protein sequence ID" value="KAH3774857.1"/>
    <property type="molecule type" value="Genomic_DNA"/>
</dbReference>
<evidence type="ECO:0000313" key="3">
    <source>
        <dbReference type="Proteomes" id="UP000828390"/>
    </source>
</evidence>
<dbReference type="InterPro" id="IPR007246">
    <property type="entry name" value="Gaa1"/>
</dbReference>
<keyword evidence="1" id="KW-0812">Transmembrane</keyword>
<evidence type="ECO:0000256" key="1">
    <source>
        <dbReference type="SAM" id="Phobius"/>
    </source>
</evidence>
<dbReference type="GO" id="GO:0042765">
    <property type="term" value="C:GPI-anchor transamidase complex"/>
    <property type="evidence" value="ECO:0007669"/>
    <property type="project" value="InterPro"/>
</dbReference>
<dbReference type="AlphaFoldDB" id="A0A9D4EAX1"/>
<dbReference type="Proteomes" id="UP000828390">
    <property type="component" value="Unassembled WGS sequence"/>
</dbReference>